<evidence type="ECO:0000256" key="3">
    <source>
        <dbReference type="ARBA" id="ARBA00022692"/>
    </source>
</evidence>
<dbReference type="EMBL" id="LWDF02000222">
    <property type="protein sequence ID" value="KAE8252010.1"/>
    <property type="molecule type" value="Genomic_DNA"/>
</dbReference>
<comment type="subcellular location">
    <subcellularLocation>
        <location evidence="1">Membrane</location>
        <topology evidence="1">Multi-pass membrane protein</topology>
    </subcellularLocation>
</comment>
<comment type="similarity">
    <text evidence="2 6">Belongs to the peroxisomal membrane protein PXMP2/4 family.</text>
</comment>
<gene>
    <name evidence="7" type="ORF">A4X13_0g3748</name>
</gene>
<dbReference type="GO" id="GO:0005739">
    <property type="term" value="C:mitochondrion"/>
    <property type="evidence" value="ECO:0007669"/>
    <property type="project" value="TreeGrafter"/>
</dbReference>
<dbReference type="OrthoDB" id="10267969at2759"/>
<reference evidence="7" key="1">
    <citation type="submission" date="2016-04" db="EMBL/GenBank/DDBJ databases">
        <authorList>
            <person name="Nguyen H.D."/>
            <person name="Samba Siva P."/>
            <person name="Cullis J."/>
            <person name="Levesque C.A."/>
            <person name="Hambleton S."/>
        </authorList>
    </citation>
    <scope>NUCLEOTIDE SEQUENCE</scope>
    <source>
        <strain evidence="7">DAOMC 236416</strain>
    </source>
</reference>
<organism evidence="7 8">
    <name type="scientific">Tilletia indica</name>
    <dbReference type="NCBI Taxonomy" id="43049"/>
    <lineage>
        <taxon>Eukaryota</taxon>
        <taxon>Fungi</taxon>
        <taxon>Dikarya</taxon>
        <taxon>Basidiomycota</taxon>
        <taxon>Ustilaginomycotina</taxon>
        <taxon>Exobasidiomycetes</taxon>
        <taxon>Tilletiales</taxon>
        <taxon>Tilletiaceae</taxon>
        <taxon>Tilletia</taxon>
    </lineage>
</organism>
<dbReference type="Pfam" id="PF04117">
    <property type="entry name" value="Mpv17_PMP22"/>
    <property type="match status" value="1"/>
</dbReference>
<sequence length="276" mass="29678">MASAGRRFGAFYARSFEKHPYITLAAANGTLGVIADTLAQGFERFNASDKTHSSKVPEEVKKSEEGWDFARSARFLTFGIGMAPLLAEWNHFIEHRFPLRISSSAATSASASASASAVGARSADAARTFAKLTGSGVAADMLADKAKWAGEKVATSSVGSKIASAGKVSLAALGKRVAIDQGLFAPFGLAMFVLSMGIMEGRSFSGIKDKFSDMYFPALIANWQLWPAVQLVNFRFVPLRYRVPFTSSIGILWTLYLSLLNTSKTSSRKEVEHVAA</sequence>
<reference evidence="7" key="2">
    <citation type="journal article" date="2019" name="IMA Fungus">
        <title>Genome sequencing and comparison of five Tilletia species to identify candidate genes for the detection of regulated species infecting wheat.</title>
        <authorList>
            <person name="Nguyen H.D.T."/>
            <person name="Sultana T."/>
            <person name="Kesanakurti P."/>
            <person name="Hambleton S."/>
        </authorList>
    </citation>
    <scope>NUCLEOTIDE SEQUENCE</scope>
    <source>
        <strain evidence="7">DAOMC 236416</strain>
    </source>
</reference>
<evidence type="ECO:0000256" key="2">
    <source>
        <dbReference type="ARBA" id="ARBA00006824"/>
    </source>
</evidence>
<evidence type="ECO:0000313" key="7">
    <source>
        <dbReference type="EMBL" id="KAE8252010.1"/>
    </source>
</evidence>
<evidence type="ECO:0000256" key="6">
    <source>
        <dbReference type="RuleBase" id="RU363053"/>
    </source>
</evidence>
<protein>
    <submittedName>
        <fullName evidence="7">Uncharacterized protein</fullName>
    </submittedName>
</protein>
<evidence type="ECO:0000256" key="5">
    <source>
        <dbReference type="ARBA" id="ARBA00023136"/>
    </source>
</evidence>
<proteinExistence type="inferred from homology"/>
<name>A0A177TTL8_9BASI</name>
<dbReference type="AlphaFoldDB" id="A0A177TTL8"/>
<dbReference type="InterPro" id="IPR007248">
    <property type="entry name" value="Mpv17_PMP22"/>
</dbReference>
<evidence type="ECO:0000256" key="4">
    <source>
        <dbReference type="ARBA" id="ARBA00022989"/>
    </source>
</evidence>
<keyword evidence="8" id="KW-1185">Reference proteome</keyword>
<dbReference type="PANTHER" id="PTHR11266:SF50">
    <property type="entry name" value="VACUOLAR MEMBRANE PROTEIN YOR292C"/>
    <property type="match status" value="1"/>
</dbReference>
<dbReference type="Proteomes" id="UP000077521">
    <property type="component" value="Unassembled WGS sequence"/>
</dbReference>
<evidence type="ECO:0000256" key="1">
    <source>
        <dbReference type="ARBA" id="ARBA00004141"/>
    </source>
</evidence>
<comment type="caution">
    <text evidence="7">The sequence shown here is derived from an EMBL/GenBank/DDBJ whole genome shotgun (WGS) entry which is preliminary data.</text>
</comment>
<accession>A0A177TTL8</accession>
<keyword evidence="5" id="KW-0472">Membrane</keyword>
<keyword evidence="3" id="KW-0812">Transmembrane</keyword>
<dbReference type="GO" id="GO:0016020">
    <property type="term" value="C:membrane"/>
    <property type="evidence" value="ECO:0007669"/>
    <property type="project" value="UniProtKB-SubCell"/>
</dbReference>
<evidence type="ECO:0000313" key="8">
    <source>
        <dbReference type="Proteomes" id="UP000077521"/>
    </source>
</evidence>
<keyword evidence="4" id="KW-1133">Transmembrane helix</keyword>
<dbReference type="PANTHER" id="PTHR11266">
    <property type="entry name" value="PEROXISOMAL MEMBRANE PROTEIN 2, PXMP2 MPV17"/>
    <property type="match status" value="1"/>
</dbReference>